<dbReference type="EMBL" id="KV878125">
    <property type="protein sequence ID" value="OJI96232.1"/>
    <property type="molecule type" value="Genomic_DNA"/>
</dbReference>
<dbReference type="VEuPathDB" id="FungiDB:ASPVEDRAFT_35599"/>
<keyword evidence="1" id="KW-0732">Signal</keyword>
<evidence type="ECO:0000313" key="2">
    <source>
        <dbReference type="EMBL" id="OJI96232.1"/>
    </source>
</evidence>
<keyword evidence="3" id="KW-1185">Reference proteome</keyword>
<dbReference type="RefSeq" id="XP_040661995.1">
    <property type="nucleotide sequence ID" value="XM_040811027.1"/>
</dbReference>
<feature type="signal peptide" evidence="1">
    <location>
        <begin position="1"/>
        <end position="21"/>
    </location>
</feature>
<dbReference type="AlphaFoldDB" id="A0A1L9P3Z8"/>
<dbReference type="OrthoDB" id="4291851at2759"/>
<dbReference type="Proteomes" id="UP000184073">
    <property type="component" value="Unassembled WGS sequence"/>
</dbReference>
<sequence length="101" mass="10844">MRVTANVSLLALFALVSSTAAKMTTVGLETGEESHAVVVPLDDCHDIGKEEVHTLHITKKCRVFTGQMCTGITVVLEPGTHTSKKEPVHVGSVICEEPDLF</sequence>
<dbReference type="GeneID" id="63726538"/>
<protein>
    <submittedName>
        <fullName evidence="2">Uncharacterized protein</fullName>
    </submittedName>
</protein>
<proteinExistence type="predicted"/>
<evidence type="ECO:0000313" key="3">
    <source>
        <dbReference type="Proteomes" id="UP000184073"/>
    </source>
</evidence>
<feature type="chain" id="PRO_5012408710" evidence="1">
    <location>
        <begin position="22"/>
        <end position="101"/>
    </location>
</feature>
<organism evidence="2 3">
    <name type="scientific">Aspergillus versicolor CBS 583.65</name>
    <dbReference type="NCBI Taxonomy" id="1036611"/>
    <lineage>
        <taxon>Eukaryota</taxon>
        <taxon>Fungi</taxon>
        <taxon>Dikarya</taxon>
        <taxon>Ascomycota</taxon>
        <taxon>Pezizomycotina</taxon>
        <taxon>Eurotiomycetes</taxon>
        <taxon>Eurotiomycetidae</taxon>
        <taxon>Eurotiales</taxon>
        <taxon>Aspergillaceae</taxon>
        <taxon>Aspergillus</taxon>
        <taxon>Aspergillus subgen. Nidulantes</taxon>
    </lineage>
</organism>
<reference evidence="3" key="1">
    <citation type="journal article" date="2017" name="Genome Biol.">
        <title>Comparative genomics reveals high biological diversity and specific adaptations in the industrially and medically important fungal genus Aspergillus.</title>
        <authorList>
            <person name="de Vries R.P."/>
            <person name="Riley R."/>
            <person name="Wiebenga A."/>
            <person name="Aguilar-Osorio G."/>
            <person name="Amillis S."/>
            <person name="Uchima C.A."/>
            <person name="Anderluh G."/>
            <person name="Asadollahi M."/>
            <person name="Askin M."/>
            <person name="Barry K."/>
            <person name="Battaglia E."/>
            <person name="Bayram O."/>
            <person name="Benocci T."/>
            <person name="Braus-Stromeyer S.A."/>
            <person name="Caldana C."/>
            <person name="Canovas D."/>
            <person name="Cerqueira G.C."/>
            <person name="Chen F."/>
            <person name="Chen W."/>
            <person name="Choi C."/>
            <person name="Clum A."/>
            <person name="Dos Santos R.A."/>
            <person name="Damasio A.R."/>
            <person name="Diallinas G."/>
            <person name="Emri T."/>
            <person name="Fekete E."/>
            <person name="Flipphi M."/>
            <person name="Freyberg S."/>
            <person name="Gallo A."/>
            <person name="Gournas C."/>
            <person name="Habgood R."/>
            <person name="Hainaut M."/>
            <person name="Harispe M.L."/>
            <person name="Henrissat B."/>
            <person name="Hilden K.S."/>
            <person name="Hope R."/>
            <person name="Hossain A."/>
            <person name="Karabika E."/>
            <person name="Karaffa L."/>
            <person name="Karanyi Z."/>
            <person name="Krasevec N."/>
            <person name="Kuo A."/>
            <person name="Kusch H."/>
            <person name="LaButti K."/>
            <person name="Lagendijk E.L."/>
            <person name="Lapidus A."/>
            <person name="Levasseur A."/>
            <person name="Lindquist E."/>
            <person name="Lipzen A."/>
            <person name="Logrieco A.F."/>
            <person name="MacCabe A."/>
            <person name="Maekelae M.R."/>
            <person name="Malavazi I."/>
            <person name="Melin P."/>
            <person name="Meyer V."/>
            <person name="Mielnichuk N."/>
            <person name="Miskei M."/>
            <person name="Molnar A.P."/>
            <person name="Mule G."/>
            <person name="Ngan C.Y."/>
            <person name="Orejas M."/>
            <person name="Orosz E."/>
            <person name="Ouedraogo J.P."/>
            <person name="Overkamp K.M."/>
            <person name="Park H.-S."/>
            <person name="Perrone G."/>
            <person name="Piumi F."/>
            <person name="Punt P.J."/>
            <person name="Ram A.F."/>
            <person name="Ramon A."/>
            <person name="Rauscher S."/>
            <person name="Record E."/>
            <person name="Riano-Pachon D.M."/>
            <person name="Robert V."/>
            <person name="Roehrig J."/>
            <person name="Ruller R."/>
            <person name="Salamov A."/>
            <person name="Salih N.S."/>
            <person name="Samson R.A."/>
            <person name="Sandor E."/>
            <person name="Sanguinetti M."/>
            <person name="Schuetze T."/>
            <person name="Sepcic K."/>
            <person name="Shelest E."/>
            <person name="Sherlock G."/>
            <person name="Sophianopoulou V."/>
            <person name="Squina F.M."/>
            <person name="Sun H."/>
            <person name="Susca A."/>
            <person name="Todd R.B."/>
            <person name="Tsang A."/>
            <person name="Unkles S.E."/>
            <person name="van de Wiele N."/>
            <person name="van Rossen-Uffink D."/>
            <person name="Oliveira J.V."/>
            <person name="Vesth T.C."/>
            <person name="Visser J."/>
            <person name="Yu J.-H."/>
            <person name="Zhou M."/>
            <person name="Andersen M.R."/>
            <person name="Archer D.B."/>
            <person name="Baker S.E."/>
            <person name="Benoit I."/>
            <person name="Brakhage A.A."/>
            <person name="Braus G.H."/>
            <person name="Fischer R."/>
            <person name="Frisvad J.C."/>
            <person name="Goldman G.H."/>
            <person name="Houbraken J."/>
            <person name="Oakley B."/>
            <person name="Pocsi I."/>
            <person name="Scazzocchio C."/>
            <person name="Seiboth B."/>
            <person name="vanKuyk P.A."/>
            <person name="Wortman J."/>
            <person name="Dyer P.S."/>
            <person name="Grigoriev I.V."/>
        </authorList>
    </citation>
    <scope>NUCLEOTIDE SEQUENCE [LARGE SCALE GENOMIC DNA]</scope>
    <source>
        <strain evidence="3">CBS 583.65</strain>
    </source>
</reference>
<evidence type="ECO:0000256" key="1">
    <source>
        <dbReference type="SAM" id="SignalP"/>
    </source>
</evidence>
<name>A0A1L9P3Z8_ASPVE</name>
<gene>
    <name evidence="2" type="ORF">ASPVEDRAFT_35599</name>
</gene>
<accession>A0A1L9P3Z8</accession>